<dbReference type="PANTHER" id="PTHR32347">
    <property type="entry name" value="EFFLUX SYSTEM COMPONENT YKNX-RELATED"/>
    <property type="match status" value="1"/>
</dbReference>
<dbReference type="Gene3D" id="2.40.30.170">
    <property type="match status" value="1"/>
</dbReference>
<proteinExistence type="predicted"/>
<accession>A0ABX0RAX2</accession>
<sequence length="438" mass="49441">MQAEPIDPRLVMLSELVQLQSRARALGSLNELAFFMVNETHRLLPYRQALLWETGSTRLRAASGIQAPDHHAPFCQEMVRLCQRWQQNHGQPQRLESRDLEATDRAFWQEYLPEHGLWLPLNANVTLLLWRETPWRDEELRLLQELAGAYGHCWQSLQPQHRLRPPRLTRKRSLMLAALLIAVLFIPVRQSVIAPAFVAARHPALLRAPLSGVIDQVVVQPNQAVKKGEVLVRLDARELQNQLERARQQFASSDAEFRQAQQQALSDDDAKAQLAVLSSRRESSRADVSYLQAQLARSELTAPRDGIALFDDVSDLVGKTVSPGERIMQLADPHETELDIELPAADAIALQPGAQVRLFLNVAPDSSHAATLEQIGWRAALTPDNIMAYHLRARFDKPDALQQIGLKGSAKIYGERTLLGAWLLRKPWAALRVWLGVW</sequence>
<dbReference type="RefSeq" id="WP_167013457.1">
    <property type="nucleotide sequence ID" value="NZ_VWXF01000002.1"/>
</dbReference>
<gene>
    <name evidence="4" type="ORF">F3J40_07780</name>
</gene>
<dbReference type="Proteomes" id="UP001515683">
    <property type="component" value="Unassembled WGS sequence"/>
</dbReference>
<reference evidence="4 5" key="1">
    <citation type="journal article" date="2019" name="bioRxiv">
        <title>Bacteria contribute to plant secondary compound degradation in a generalist herbivore system.</title>
        <authorList>
            <person name="Francoeur C.B."/>
            <person name="Khadempour L."/>
            <person name="Moreira-Soto R.D."/>
            <person name="Gotting K."/>
            <person name="Book A.J."/>
            <person name="Pinto-Tomas A.A."/>
            <person name="Keefover-Ring K."/>
            <person name="Currie C.R."/>
        </authorList>
    </citation>
    <scope>NUCLEOTIDE SEQUENCE [LARGE SCALE GENOMIC DNA]</scope>
    <source>
        <strain evidence="4">Acro-835</strain>
    </source>
</reference>
<keyword evidence="5" id="KW-1185">Reference proteome</keyword>
<evidence type="ECO:0000313" key="5">
    <source>
        <dbReference type="Proteomes" id="UP001515683"/>
    </source>
</evidence>
<dbReference type="EMBL" id="VWXF01000002">
    <property type="protein sequence ID" value="NIF21497.1"/>
    <property type="molecule type" value="Genomic_DNA"/>
</dbReference>
<comment type="subcellular location">
    <subcellularLocation>
        <location evidence="1">Cell envelope</location>
    </subcellularLocation>
</comment>
<keyword evidence="2 3" id="KW-0175">Coiled coil</keyword>
<evidence type="ECO:0000256" key="2">
    <source>
        <dbReference type="ARBA" id="ARBA00023054"/>
    </source>
</evidence>
<dbReference type="SUPFAM" id="SSF111369">
    <property type="entry name" value="HlyD-like secretion proteins"/>
    <property type="match status" value="1"/>
</dbReference>
<dbReference type="Gene3D" id="2.40.50.100">
    <property type="match status" value="1"/>
</dbReference>
<protein>
    <submittedName>
        <fullName evidence="4">HlyD family efflux transporter periplasmic adaptor subunit</fullName>
    </submittedName>
</protein>
<comment type="caution">
    <text evidence="4">The sequence shown here is derived from an EMBL/GenBank/DDBJ whole genome shotgun (WGS) entry which is preliminary data.</text>
</comment>
<organism evidence="4 5">
    <name type="scientific">Candidatus Pantoea multigeneris</name>
    <dbReference type="NCBI Taxonomy" id="2608357"/>
    <lineage>
        <taxon>Bacteria</taxon>
        <taxon>Pseudomonadati</taxon>
        <taxon>Pseudomonadota</taxon>
        <taxon>Gammaproteobacteria</taxon>
        <taxon>Enterobacterales</taxon>
        <taxon>Erwiniaceae</taxon>
        <taxon>Pantoea</taxon>
    </lineage>
</organism>
<evidence type="ECO:0000256" key="1">
    <source>
        <dbReference type="ARBA" id="ARBA00004196"/>
    </source>
</evidence>
<feature type="coiled-coil region" evidence="3">
    <location>
        <begin position="229"/>
        <end position="263"/>
    </location>
</feature>
<name>A0ABX0RAX2_9GAMM</name>
<dbReference type="PANTHER" id="PTHR32347:SF23">
    <property type="entry name" value="BLL5650 PROTEIN"/>
    <property type="match status" value="1"/>
</dbReference>
<evidence type="ECO:0000256" key="3">
    <source>
        <dbReference type="SAM" id="Coils"/>
    </source>
</evidence>
<dbReference type="InterPro" id="IPR050465">
    <property type="entry name" value="UPF0194_transport"/>
</dbReference>
<evidence type="ECO:0000313" key="4">
    <source>
        <dbReference type="EMBL" id="NIF21497.1"/>
    </source>
</evidence>